<comment type="caution">
    <text evidence="1">The sequence shown here is derived from an EMBL/GenBank/DDBJ whole genome shotgun (WGS) entry which is preliminary data.</text>
</comment>
<evidence type="ECO:0000313" key="2">
    <source>
        <dbReference type="Proteomes" id="UP000009315"/>
    </source>
</evidence>
<accession>K8E097</accession>
<reference evidence="1 2" key="1">
    <citation type="journal article" date="2013" name="Genome Announc.">
        <title>Genome Sequence of the Sulfate-Reducing Bacterium Desulfotomaculum hydrothermale Lam5(T).</title>
        <authorList>
            <person name="Amin O."/>
            <person name="Fardeau M.L."/>
            <person name="Valette O."/>
            <person name="Hirschler-Rea A."/>
            <person name="Barbe V."/>
            <person name="Medigue C."/>
            <person name="Vacherie B."/>
            <person name="Ollivier B."/>
            <person name="Bertin P.N."/>
            <person name="Dolla A."/>
        </authorList>
    </citation>
    <scope>NUCLEOTIDE SEQUENCE [LARGE SCALE GENOMIC DNA]</scope>
    <source>
        <strain evidence="2">Lam5 / DSM 18033</strain>
    </source>
</reference>
<organism evidence="1 2">
    <name type="scientific">Desulforamulus hydrothermalis Lam5 = DSM 18033</name>
    <dbReference type="NCBI Taxonomy" id="1121428"/>
    <lineage>
        <taxon>Bacteria</taxon>
        <taxon>Bacillati</taxon>
        <taxon>Bacillota</taxon>
        <taxon>Clostridia</taxon>
        <taxon>Eubacteriales</taxon>
        <taxon>Peptococcaceae</taxon>
        <taxon>Desulforamulus</taxon>
    </lineage>
</organism>
<dbReference type="AlphaFoldDB" id="K8E097"/>
<keyword evidence="2" id="KW-1185">Reference proteome</keyword>
<gene>
    <name evidence="1" type="ORF">DESHY_60121</name>
</gene>
<protein>
    <submittedName>
        <fullName evidence="1">Uncharacterized protein</fullName>
    </submittedName>
</protein>
<name>K8E097_9FIRM</name>
<dbReference type="STRING" id="1121428.DESHY_60121"/>
<dbReference type="Proteomes" id="UP000009315">
    <property type="component" value="Unassembled WGS sequence"/>
</dbReference>
<evidence type="ECO:0000313" key="1">
    <source>
        <dbReference type="EMBL" id="CCO08949.1"/>
    </source>
</evidence>
<sequence length="60" mass="6427">MGQYMRKGRALCVADTRQESEKSKRTLGEISSEVSYPYSQCQRCCPGCPGGPSGDGGGCY</sequence>
<dbReference type="EMBL" id="CAOS01000013">
    <property type="protein sequence ID" value="CCO08949.1"/>
    <property type="molecule type" value="Genomic_DNA"/>
</dbReference>
<proteinExistence type="predicted"/>